<dbReference type="InterPro" id="IPR035919">
    <property type="entry name" value="EAL_sf"/>
</dbReference>
<evidence type="ECO:0000256" key="3">
    <source>
        <dbReference type="ARBA" id="ARBA00022475"/>
    </source>
</evidence>
<proteinExistence type="predicted"/>
<comment type="catalytic activity">
    <reaction evidence="9">
        <text>3',3'-c-di-GMP + H2O = 5'-phosphoguanylyl(3'-&gt;5')guanosine + H(+)</text>
        <dbReference type="Rhea" id="RHEA:24902"/>
        <dbReference type="ChEBI" id="CHEBI:15377"/>
        <dbReference type="ChEBI" id="CHEBI:15378"/>
        <dbReference type="ChEBI" id="CHEBI:58754"/>
        <dbReference type="ChEBI" id="CHEBI:58805"/>
        <dbReference type="EC" id="3.1.4.52"/>
    </reaction>
</comment>
<dbReference type="InterPro" id="IPR024744">
    <property type="entry name" value="CSS-motif_dom"/>
</dbReference>
<organism evidence="12 13">
    <name type="scientific">Vibrio aestuarianus</name>
    <dbReference type="NCBI Taxonomy" id="28171"/>
    <lineage>
        <taxon>Bacteria</taxon>
        <taxon>Pseudomonadati</taxon>
        <taxon>Pseudomonadota</taxon>
        <taxon>Gammaproteobacteria</taxon>
        <taxon>Vibrionales</taxon>
        <taxon>Vibrionaceae</taxon>
        <taxon>Vibrio</taxon>
    </lineage>
</organism>
<dbReference type="PANTHER" id="PTHR33121:SF70">
    <property type="entry name" value="SIGNALING PROTEIN YKOW"/>
    <property type="match status" value="1"/>
</dbReference>
<evidence type="ECO:0000313" key="12">
    <source>
        <dbReference type="EMBL" id="MDE1241232.1"/>
    </source>
</evidence>
<dbReference type="Pfam" id="PF00563">
    <property type="entry name" value="EAL"/>
    <property type="match status" value="1"/>
</dbReference>
<keyword evidence="4" id="KW-0973">c-di-GMP</keyword>
<dbReference type="PROSITE" id="PS50883">
    <property type="entry name" value="EAL"/>
    <property type="match status" value="1"/>
</dbReference>
<dbReference type="InterPro" id="IPR001633">
    <property type="entry name" value="EAL_dom"/>
</dbReference>
<dbReference type="EC" id="3.1.4.52" evidence="2"/>
<dbReference type="EMBL" id="JAKNBA010000004">
    <property type="protein sequence ID" value="MDE1241232.1"/>
    <property type="molecule type" value="Genomic_DNA"/>
</dbReference>
<keyword evidence="7 10" id="KW-1133">Transmembrane helix</keyword>
<dbReference type="Gene3D" id="3.20.20.450">
    <property type="entry name" value="EAL domain"/>
    <property type="match status" value="1"/>
</dbReference>
<evidence type="ECO:0000313" key="13">
    <source>
        <dbReference type="Proteomes" id="UP001140979"/>
    </source>
</evidence>
<keyword evidence="3" id="KW-1003">Cell membrane</keyword>
<comment type="subcellular location">
    <subcellularLocation>
        <location evidence="1">Cell membrane</location>
        <topology evidence="1">Multi-pass membrane protein</topology>
    </subcellularLocation>
</comment>
<evidence type="ECO:0000256" key="2">
    <source>
        <dbReference type="ARBA" id="ARBA00012282"/>
    </source>
</evidence>
<keyword evidence="8 10" id="KW-0472">Membrane</keyword>
<dbReference type="GO" id="GO:0005886">
    <property type="term" value="C:plasma membrane"/>
    <property type="evidence" value="ECO:0007669"/>
    <property type="project" value="UniProtKB-SubCell"/>
</dbReference>
<sequence>MSTVFVSSYDSPMNCIRAIKAKLSARINTFIPILLIFFLVFIFAVIQNFYDTNHQAAYFGEQAIQRLENYINQTSSELNQLGTSVSPHCHREDVLALRSYTFRSKLIKEVGMYSAQGTIFCTSQEGPSTIHFYKNITDRLKESPSNTTISLAQSRNKELTFFVYASQPDMSGINALMPPEQFMDLVAPDLAAQHYGYQVEVLSQSIHSEQGSMNSALRIFLFQSEYYPLSIQIHLNTGSYLYHFTQRLWLVLLVSSVLSLLYLGWYNYYLSRNTLAVSLKEAISNHQLELYLQPIVDISENKIVGCEALMRWNEPSQGYISPTIFIPLAERIGVIHQITYRVLDLVTEFVEQHSSYLHAQYISINISRLLIVDIDFIEHMVGYAEKHANIVPQLLLEITEDNNFSAEELEQAIDNLALLKQLGFKIAVDDFGTGYSGLNFIHQHAFDTIKIDQVFIKSLHQNSAITPVLVSMIKLAKHLNMRLIAEGVENQKQALALEQLGVRYIQGFHYSEPIPAQSFAKFQLAPAMIHGYTNRSK</sequence>
<dbReference type="InterPro" id="IPR050706">
    <property type="entry name" value="Cyclic-di-GMP_PDE-like"/>
</dbReference>
<evidence type="ECO:0000256" key="5">
    <source>
        <dbReference type="ARBA" id="ARBA00022692"/>
    </source>
</evidence>
<dbReference type="SUPFAM" id="SSF141868">
    <property type="entry name" value="EAL domain-like"/>
    <property type="match status" value="1"/>
</dbReference>
<dbReference type="GO" id="GO:0071111">
    <property type="term" value="F:cyclic-guanylate-specific phosphodiesterase activity"/>
    <property type="evidence" value="ECO:0007669"/>
    <property type="project" value="UniProtKB-EC"/>
</dbReference>
<comment type="caution">
    <text evidence="12">The sequence shown here is derived from an EMBL/GenBank/DDBJ whole genome shotgun (WGS) entry which is preliminary data.</text>
</comment>
<feature type="transmembrane region" description="Helical" evidence="10">
    <location>
        <begin position="248"/>
        <end position="268"/>
    </location>
</feature>
<dbReference type="Pfam" id="PF12792">
    <property type="entry name" value="CSS-motif"/>
    <property type="match status" value="1"/>
</dbReference>
<evidence type="ECO:0000256" key="7">
    <source>
        <dbReference type="ARBA" id="ARBA00022989"/>
    </source>
</evidence>
<evidence type="ECO:0000256" key="6">
    <source>
        <dbReference type="ARBA" id="ARBA00022801"/>
    </source>
</evidence>
<evidence type="ECO:0000256" key="1">
    <source>
        <dbReference type="ARBA" id="ARBA00004651"/>
    </source>
</evidence>
<gene>
    <name evidence="12" type="ORF">L9W94_03535</name>
</gene>
<dbReference type="CDD" id="cd01948">
    <property type="entry name" value="EAL"/>
    <property type="match status" value="1"/>
</dbReference>
<dbReference type="SMART" id="SM00052">
    <property type="entry name" value="EAL"/>
    <property type="match status" value="1"/>
</dbReference>
<name>A0A9X4ETI7_9VIBR</name>
<evidence type="ECO:0000256" key="8">
    <source>
        <dbReference type="ARBA" id="ARBA00023136"/>
    </source>
</evidence>
<keyword evidence="6" id="KW-0378">Hydrolase</keyword>
<dbReference type="Proteomes" id="UP001140979">
    <property type="component" value="Unassembled WGS sequence"/>
</dbReference>
<dbReference type="AlphaFoldDB" id="A0A9X4ETI7"/>
<dbReference type="RefSeq" id="WP_261916191.1">
    <property type="nucleotide sequence ID" value="NZ_JAKNBA010000004.1"/>
</dbReference>
<reference evidence="12" key="1">
    <citation type="submission" date="2022-02" db="EMBL/GenBank/DDBJ databases">
        <title>Emergence and expansion in Europe of a Vibrio aestuarianus clonal complex pathogenic for oysters.</title>
        <authorList>
            <person name="Mesnil A."/>
            <person name="Travers M.-A."/>
        </authorList>
    </citation>
    <scope>NUCLEOTIDE SEQUENCE</scope>
    <source>
        <strain evidence="12">19_064_11T1</strain>
    </source>
</reference>
<keyword evidence="5 10" id="KW-0812">Transmembrane</keyword>
<accession>A0A9X4ETI7</accession>
<dbReference type="PANTHER" id="PTHR33121">
    <property type="entry name" value="CYCLIC DI-GMP PHOSPHODIESTERASE PDEF"/>
    <property type="match status" value="1"/>
</dbReference>
<feature type="domain" description="EAL" evidence="11">
    <location>
        <begin position="272"/>
        <end position="527"/>
    </location>
</feature>
<evidence type="ECO:0000256" key="4">
    <source>
        <dbReference type="ARBA" id="ARBA00022636"/>
    </source>
</evidence>
<protein>
    <recommendedName>
        <fullName evidence="2">cyclic-guanylate-specific phosphodiesterase</fullName>
        <ecNumber evidence="2">3.1.4.52</ecNumber>
    </recommendedName>
</protein>
<evidence type="ECO:0000259" key="11">
    <source>
        <dbReference type="PROSITE" id="PS50883"/>
    </source>
</evidence>
<evidence type="ECO:0000256" key="10">
    <source>
        <dbReference type="SAM" id="Phobius"/>
    </source>
</evidence>
<feature type="transmembrane region" description="Helical" evidence="10">
    <location>
        <begin position="30"/>
        <end position="50"/>
    </location>
</feature>
<evidence type="ECO:0000256" key="9">
    <source>
        <dbReference type="ARBA" id="ARBA00034290"/>
    </source>
</evidence>